<organism evidence="4 5">
    <name type="scientific">Terrapene triunguis</name>
    <name type="common">Three-toed box turtle</name>
    <dbReference type="NCBI Taxonomy" id="2587831"/>
    <lineage>
        <taxon>Eukaryota</taxon>
        <taxon>Metazoa</taxon>
        <taxon>Chordata</taxon>
        <taxon>Craniata</taxon>
        <taxon>Vertebrata</taxon>
        <taxon>Euteleostomi</taxon>
        <taxon>Archelosauria</taxon>
        <taxon>Testudinata</taxon>
        <taxon>Testudines</taxon>
        <taxon>Cryptodira</taxon>
        <taxon>Durocryptodira</taxon>
        <taxon>Testudinoidea</taxon>
        <taxon>Emydidae</taxon>
        <taxon>Terrapene</taxon>
    </lineage>
</organism>
<dbReference type="Ensembl" id="ENSTMTT00000015925.1">
    <property type="protein sequence ID" value="ENSTMTP00000015374.1"/>
    <property type="gene ID" value="ENSTMTG00000011188.1"/>
</dbReference>
<protein>
    <recommendedName>
        <fullName evidence="2">Phospholipid scramblase</fullName>
    </recommendedName>
</protein>
<evidence type="ECO:0000256" key="2">
    <source>
        <dbReference type="RuleBase" id="RU363116"/>
    </source>
</evidence>
<reference evidence="4" key="2">
    <citation type="submission" date="2025-09" db="UniProtKB">
        <authorList>
            <consortium name="Ensembl"/>
        </authorList>
    </citation>
    <scope>IDENTIFICATION</scope>
</reference>
<comment type="similarity">
    <text evidence="1 2">Belongs to the phospholipid scramblase family.</text>
</comment>
<proteinExistence type="inferred from homology"/>
<accession>A0A674J7H0</accession>
<comment type="cofactor">
    <cofactor evidence="2">
        <name>Ca(2+)</name>
        <dbReference type="ChEBI" id="CHEBI:29108"/>
    </cofactor>
</comment>
<dbReference type="Proteomes" id="UP000472274">
    <property type="component" value="Unplaced"/>
</dbReference>
<dbReference type="Pfam" id="PF03803">
    <property type="entry name" value="Scramblase"/>
    <property type="match status" value="1"/>
</dbReference>
<keyword evidence="5" id="KW-1185">Reference proteome</keyword>
<evidence type="ECO:0000256" key="1">
    <source>
        <dbReference type="ARBA" id="ARBA00005350"/>
    </source>
</evidence>
<feature type="region of interest" description="Disordered" evidence="3">
    <location>
        <begin position="22"/>
        <end position="63"/>
    </location>
</feature>
<evidence type="ECO:0000313" key="4">
    <source>
        <dbReference type="Ensembl" id="ENSTMTP00000015374.1"/>
    </source>
</evidence>
<dbReference type="InterPro" id="IPR005552">
    <property type="entry name" value="Scramblase"/>
</dbReference>
<keyword evidence="2" id="KW-0564">Palmitate</keyword>
<evidence type="ECO:0000313" key="5">
    <source>
        <dbReference type="Proteomes" id="UP000472274"/>
    </source>
</evidence>
<sequence>CPLSRTQHPSYTHCASHTQETNYTHTHTRHPLSHTQSASYTHTHTHHNCSHTQHTHRASHTQHSNYTHTHTLSAILNTHTTLHSTQQPHPGIGFETANKYELRDGLGRRLFEAKEQSDCCTRNCCGSLRRLRLSVAEPGGRPVLRLLRPLKCATCWCPCCLQELEVQCPPGTTIRHVVQKWHLFTPKFSVQNAEKWTVLRVLGPCCVFRCWGDVNFEVAGGLGRVGIGVSLEGGTWGAGWGSGTGVGIFLERGI</sequence>
<dbReference type="GeneTree" id="ENSGT00940000154435"/>
<name>A0A674J7H0_9SAUR</name>
<comment type="function">
    <text evidence="2">May mediate accelerated ATP-independent bidirectional transbilayer migration of phospholipids upon binding calcium ions that results in a loss of phospholipid asymmetry in the plasma membrane.</text>
</comment>
<dbReference type="PANTHER" id="PTHR23248:SF57">
    <property type="entry name" value="PHOSPHOLIPID SCRAMBLASE"/>
    <property type="match status" value="1"/>
</dbReference>
<reference evidence="4" key="1">
    <citation type="submission" date="2025-08" db="UniProtKB">
        <authorList>
            <consortium name="Ensembl"/>
        </authorList>
    </citation>
    <scope>IDENTIFICATION</scope>
</reference>
<dbReference type="AlphaFoldDB" id="A0A674J7H0"/>
<evidence type="ECO:0000256" key="3">
    <source>
        <dbReference type="SAM" id="MobiDB-lite"/>
    </source>
</evidence>
<feature type="compositionally biased region" description="Basic residues" evidence="3">
    <location>
        <begin position="43"/>
        <end position="60"/>
    </location>
</feature>
<keyword evidence="2" id="KW-0449">Lipoprotein</keyword>
<dbReference type="GO" id="GO:0017128">
    <property type="term" value="F:phospholipid scramblase activity"/>
    <property type="evidence" value="ECO:0007669"/>
    <property type="project" value="InterPro"/>
</dbReference>
<keyword evidence="2" id="KW-0106">Calcium</keyword>
<dbReference type="PANTHER" id="PTHR23248">
    <property type="entry name" value="PHOSPHOLIPID SCRAMBLASE-RELATED"/>
    <property type="match status" value="1"/>
</dbReference>
<dbReference type="GO" id="GO:0005886">
    <property type="term" value="C:plasma membrane"/>
    <property type="evidence" value="ECO:0007669"/>
    <property type="project" value="TreeGrafter"/>
</dbReference>
<dbReference type="InParanoid" id="A0A674J7H0"/>